<keyword evidence="2" id="KW-0238">DNA-binding</keyword>
<dbReference type="Pfam" id="PF00356">
    <property type="entry name" value="LacI"/>
    <property type="match status" value="1"/>
</dbReference>
<dbReference type="Proteomes" id="UP000008229">
    <property type="component" value="Chromosome"/>
</dbReference>
<sequence>MPTHSNAGRQRPTLRHVAAEADVSIQTVSNVLRRRFDLMRPETRERVEQAMADLGYHPNVTARGLRSRRTGTFAFLVLDEAPSFLADPLTDLLIAGVADVARDSDYEILLKAERPLATERRMLRPLLEGRVDGAFALLSGEPALRYGYVDQLKTLDMPFVVFDEVIEDSDVLVVRTDERVTARQLTEHLIARGHEAIGFVAARLPWPVIEQRHLGYRDALAAAGLPERPELEVFDATWQASGGEAMAERLLSASTRPTAIICGSDVLAIGAIHAVKTAGLRVPDDVAVAGFDDFEFSRFADPPLTTVRVAAYEMGRIAADMLVRALAGEQLDAPHAVLTNELIVRNST</sequence>
<dbReference type="Gene3D" id="3.40.50.2300">
    <property type="match status" value="2"/>
</dbReference>
<reference evidence="6" key="2">
    <citation type="submission" date="2010-01" db="EMBL/GenBank/DDBJ databases">
        <title>The complete genome of Conexibacter woesei DSM 14684.</title>
        <authorList>
            <consortium name="US DOE Joint Genome Institute (JGI-PGF)"/>
            <person name="Lucas S."/>
            <person name="Copeland A."/>
            <person name="Lapidus A."/>
            <person name="Glavina del Rio T."/>
            <person name="Dalin E."/>
            <person name="Tice H."/>
            <person name="Bruce D."/>
            <person name="Goodwin L."/>
            <person name="Pitluck S."/>
            <person name="Kyrpides N."/>
            <person name="Mavromatis K."/>
            <person name="Ivanova N."/>
            <person name="Mikhailova N."/>
            <person name="Chertkov O."/>
            <person name="Brettin T."/>
            <person name="Detter J.C."/>
            <person name="Han C."/>
            <person name="Larimer F."/>
            <person name="Land M."/>
            <person name="Hauser L."/>
            <person name="Markowitz V."/>
            <person name="Cheng J.-F."/>
            <person name="Hugenholtz P."/>
            <person name="Woyke T."/>
            <person name="Wu D."/>
            <person name="Pukall R."/>
            <person name="Steenblock K."/>
            <person name="Schneider S."/>
            <person name="Klenk H.-P."/>
            <person name="Eisen J.A."/>
        </authorList>
    </citation>
    <scope>NUCLEOTIDE SEQUENCE [LARGE SCALE GENOMIC DNA]</scope>
    <source>
        <strain evidence="6">DSM 14684 / CIP 108061 / JCM 11494 / NBRC 100937 / ID131577</strain>
    </source>
</reference>
<evidence type="ECO:0000313" key="6">
    <source>
        <dbReference type="Proteomes" id="UP000008229"/>
    </source>
</evidence>
<reference evidence="5 6" key="1">
    <citation type="journal article" date="2010" name="Stand. Genomic Sci.">
        <title>Complete genome sequence of Conexibacter woesei type strain (ID131577).</title>
        <authorList>
            <person name="Pukall R."/>
            <person name="Lapidus A."/>
            <person name="Glavina Del Rio T."/>
            <person name="Copeland A."/>
            <person name="Tice H."/>
            <person name="Cheng J.-F."/>
            <person name="Lucas S."/>
            <person name="Chen F."/>
            <person name="Nolan M."/>
            <person name="Bruce D."/>
            <person name="Goodwin L."/>
            <person name="Pitluck S."/>
            <person name="Mavromatis K."/>
            <person name="Ivanova N."/>
            <person name="Ovchinnikova G."/>
            <person name="Pati A."/>
            <person name="Chen A."/>
            <person name="Palaniappan K."/>
            <person name="Land M."/>
            <person name="Hauser L."/>
            <person name="Chang Y.-J."/>
            <person name="Jeffries C.D."/>
            <person name="Chain P."/>
            <person name="Meincke L."/>
            <person name="Sims D."/>
            <person name="Brettin T."/>
            <person name="Detter J.C."/>
            <person name="Rohde M."/>
            <person name="Goeker M."/>
            <person name="Bristow J."/>
            <person name="Eisen J.A."/>
            <person name="Markowitz V."/>
            <person name="Kyrpides N.C."/>
            <person name="Klenk H.-P."/>
            <person name="Hugenholtz P."/>
        </authorList>
    </citation>
    <scope>NUCLEOTIDE SEQUENCE [LARGE SCALE GENOMIC DNA]</scope>
    <source>
        <strain evidence="6">DSM 14684 / CIP 108061 / JCM 11494 / NBRC 100937 / ID131577</strain>
    </source>
</reference>
<dbReference type="eggNOG" id="COG1609">
    <property type="taxonomic scope" value="Bacteria"/>
</dbReference>
<evidence type="ECO:0000256" key="2">
    <source>
        <dbReference type="ARBA" id="ARBA00023125"/>
    </source>
</evidence>
<organism evidence="5 6">
    <name type="scientific">Conexibacter woesei (strain DSM 14684 / CCUG 47730 / CIP 108061 / JCM 11494 / NBRC 100937 / ID131577)</name>
    <dbReference type="NCBI Taxonomy" id="469383"/>
    <lineage>
        <taxon>Bacteria</taxon>
        <taxon>Bacillati</taxon>
        <taxon>Actinomycetota</taxon>
        <taxon>Thermoleophilia</taxon>
        <taxon>Solirubrobacterales</taxon>
        <taxon>Conexibacteraceae</taxon>
        <taxon>Conexibacter</taxon>
    </lineage>
</organism>
<dbReference type="HOGENOM" id="CLU_037628_6_1_11"/>
<keyword evidence="1" id="KW-0805">Transcription regulation</keyword>
<evidence type="ECO:0000256" key="3">
    <source>
        <dbReference type="ARBA" id="ARBA00023163"/>
    </source>
</evidence>
<dbReference type="RefSeq" id="WP_012935911.1">
    <property type="nucleotide sequence ID" value="NC_013739.1"/>
</dbReference>
<dbReference type="AlphaFoldDB" id="D3F7W6"/>
<dbReference type="InterPro" id="IPR028082">
    <property type="entry name" value="Peripla_BP_I"/>
</dbReference>
<proteinExistence type="predicted"/>
<dbReference type="KEGG" id="cwo:Cwoe_4446"/>
<keyword evidence="6" id="KW-1185">Reference proteome</keyword>
<dbReference type="InterPro" id="IPR010982">
    <property type="entry name" value="Lambda_DNA-bd_dom_sf"/>
</dbReference>
<dbReference type="SMART" id="SM00354">
    <property type="entry name" value="HTH_LACI"/>
    <property type="match status" value="1"/>
</dbReference>
<dbReference type="GO" id="GO:0000976">
    <property type="term" value="F:transcription cis-regulatory region binding"/>
    <property type="evidence" value="ECO:0007669"/>
    <property type="project" value="TreeGrafter"/>
</dbReference>
<dbReference type="STRING" id="469383.Cwoe_4446"/>
<dbReference type="SUPFAM" id="SSF53822">
    <property type="entry name" value="Periplasmic binding protein-like I"/>
    <property type="match status" value="1"/>
</dbReference>
<dbReference type="CDD" id="cd06267">
    <property type="entry name" value="PBP1_LacI_sugar_binding-like"/>
    <property type="match status" value="1"/>
</dbReference>
<keyword evidence="3" id="KW-0804">Transcription</keyword>
<dbReference type="PROSITE" id="PS50932">
    <property type="entry name" value="HTH_LACI_2"/>
    <property type="match status" value="1"/>
</dbReference>
<accession>D3F7W6</accession>
<evidence type="ECO:0000313" key="5">
    <source>
        <dbReference type="EMBL" id="ADB52860.1"/>
    </source>
</evidence>
<dbReference type="InterPro" id="IPR000843">
    <property type="entry name" value="HTH_LacI"/>
</dbReference>
<feature type="domain" description="HTH lacI-type" evidence="4">
    <location>
        <begin position="12"/>
        <end position="67"/>
    </location>
</feature>
<dbReference type="PANTHER" id="PTHR30146:SF138">
    <property type="entry name" value="TRANSCRIPTIONAL REGULATORY PROTEIN"/>
    <property type="match status" value="1"/>
</dbReference>
<dbReference type="InterPro" id="IPR046335">
    <property type="entry name" value="LacI/GalR-like_sensor"/>
</dbReference>
<evidence type="ECO:0000259" key="4">
    <source>
        <dbReference type="PROSITE" id="PS50932"/>
    </source>
</evidence>
<dbReference type="CDD" id="cd01392">
    <property type="entry name" value="HTH_LacI"/>
    <property type="match status" value="1"/>
</dbReference>
<dbReference type="Gene3D" id="1.10.260.40">
    <property type="entry name" value="lambda repressor-like DNA-binding domains"/>
    <property type="match status" value="1"/>
</dbReference>
<dbReference type="PANTHER" id="PTHR30146">
    <property type="entry name" value="LACI-RELATED TRANSCRIPTIONAL REPRESSOR"/>
    <property type="match status" value="1"/>
</dbReference>
<dbReference type="SUPFAM" id="SSF47413">
    <property type="entry name" value="lambda repressor-like DNA-binding domains"/>
    <property type="match status" value="1"/>
</dbReference>
<gene>
    <name evidence="5" type="ordered locus">Cwoe_4446</name>
</gene>
<name>D3F7W6_CONWI</name>
<dbReference type="GO" id="GO:0003700">
    <property type="term" value="F:DNA-binding transcription factor activity"/>
    <property type="evidence" value="ECO:0007669"/>
    <property type="project" value="TreeGrafter"/>
</dbReference>
<dbReference type="OrthoDB" id="2854648at2"/>
<dbReference type="Pfam" id="PF13377">
    <property type="entry name" value="Peripla_BP_3"/>
    <property type="match status" value="1"/>
</dbReference>
<evidence type="ECO:0000256" key="1">
    <source>
        <dbReference type="ARBA" id="ARBA00023015"/>
    </source>
</evidence>
<dbReference type="EMBL" id="CP001854">
    <property type="protein sequence ID" value="ADB52860.1"/>
    <property type="molecule type" value="Genomic_DNA"/>
</dbReference>
<protein>
    <submittedName>
        <fullName evidence="5">Transcriptional regulator, LacI family</fullName>
    </submittedName>
</protein>